<organism evidence="2 3">
    <name type="scientific">Ramlibacter montanisoli</name>
    <dbReference type="NCBI Taxonomy" id="2732512"/>
    <lineage>
        <taxon>Bacteria</taxon>
        <taxon>Pseudomonadati</taxon>
        <taxon>Pseudomonadota</taxon>
        <taxon>Betaproteobacteria</taxon>
        <taxon>Burkholderiales</taxon>
        <taxon>Comamonadaceae</taxon>
        <taxon>Ramlibacter</taxon>
    </lineage>
</organism>
<comment type="caution">
    <text evidence="2">The sequence shown here is derived from an EMBL/GenBank/DDBJ whole genome shotgun (WGS) entry which is preliminary data.</text>
</comment>
<reference evidence="2 3" key="2">
    <citation type="submission" date="2020-06" db="EMBL/GenBank/DDBJ databases">
        <title>Ramlibacter rhizophilus sp. nov., isolated from rhizosphere soil of national flower Mugunghwa from South Korea.</title>
        <authorList>
            <person name="Zheng-Fei Y."/>
            <person name="Huan T."/>
        </authorList>
    </citation>
    <scope>NUCLEOTIDE SEQUENCE [LARGE SCALE GENOMIC DNA]</scope>
    <source>
        <strain evidence="2 3">B156</strain>
    </source>
</reference>
<gene>
    <name evidence="2" type="ORF">HK415_20615</name>
</gene>
<reference evidence="2 3" key="1">
    <citation type="submission" date="2020-05" db="EMBL/GenBank/DDBJ databases">
        <authorList>
            <person name="Khan S.A."/>
            <person name="Jeon C.O."/>
            <person name="Chun B.H."/>
        </authorList>
    </citation>
    <scope>NUCLEOTIDE SEQUENCE [LARGE SCALE GENOMIC DNA]</scope>
    <source>
        <strain evidence="2 3">B156</strain>
    </source>
</reference>
<evidence type="ECO:0000313" key="2">
    <source>
        <dbReference type="EMBL" id="NNU45050.1"/>
    </source>
</evidence>
<name>A0A849KCC9_9BURK</name>
<dbReference type="PROSITE" id="PS51257">
    <property type="entry name" value="PROKAR_LIPOPROTEIN"/>
    <property type="match status" value="1"/>
</dbReference>
<evidence type="ECO:0000313" key="3">
    <source>
        <dbReference type="Proteomes" id="UP000552954"/>
    </source>
</evidence>
<protein>
    <submittedName>
        <fullName evidence="2">Uncharacterized protein</fullName>
    </submittedName>
</protein>
<keyword evidence="1" id="KW-0732">Signal</keyword>
<dbReference type="EMBL" id="JABFCS010000001">
    <property type="protein sequence ID" value="NNU45050.1"/>
    <property type="molecule type" value="Genomic_DNA"/>
</dbReference>
<accession>A0A849KCC9</accession>
<feature type="signal peptide" evidence="1">
    <location>
        <begin position="1"/>
        <end position="22"/>
    </location>
</feature>
<keyword evidence="3" id="KW-1185">Reference proteome</keyword>
<sequence>MTRLLALIFPLLLLQACAVPQALPPATDLKAGQGEVVVIGKIELVPPLEQGEQKSHWNVIGEKRMFRMWMATGPEYRPVTPGAVKASEFQTSLEVDWGTPFMVKMARQRTFLNGGLTFLDGIRQEKLWFPGGLYFDVPADARAVYIGTLRFHRNDFNSITRVEVVEERKDIPVVLKSGSASEVRSSLLKRAVPPGGGRMAVVEPKASAR</sequence>
<evidence type="ECO:0000256" key="1">
    <source>
        <dbReference type="SAM" id="SignalP"/>
    </source>
</evidence>
<dbReference type="RefSeq" id="WP_171562525.1">
    <property type="nucleotide sequence ID" value="NZ_JABFCS010000001.1"/>
</dbReference>
<feature type="chain" id="PRO_5032759141" evidence="1">
    <location>
        <begin position="23"/>
        <end position="209"/>
    </location>
</feature>
<dbReference type="Proteomes" id="UP000552954">
    <property type="component" value="Unassembled WGS sequence"/>
</dbReference>
<dbReference type="AlphaFoldDB" id="A0A849KCC9"/>
<proteinExistence type="predicted"/>